<dbReference type="EMBL" id="JALNTZ010000001">
    <property type="protein sequence ID" value="KAJ3666580.1"/>
    <property type="molecule type" value="Genomic_DNA"/>
</dbReference>
<sequence length="88" mass="9535">MAGVPAGFACNTAFLELLKALHVGRGVRISPPEPPGFLVPSTAPGAHTNHVPIRRKHLVYTTFYSPFTERKDLVCMAKALVSENSLCM</sequence>
<comment type="caution">
    <text evidence="1">The sequence shown here is derived from an EMBL/GenBank/DDBJ whole genome shotgun (WGS) entry which is preliminary data.</text>
</comment>
<keyword evidence="2" id="KW-1185">Reference proteome</keyword>
<reference evidence="1" key="1">
    <citation type="journal article" date="2023" name="G3 (Bethesda)">
        <title>Whole genome assemblies of Zophobas morio and Tenebrio molitor.</title>
        <authorList>
            <person name="Kaur S."/>
            <person name="Stinson S.A."/>
            <person name="diCenzo G.C."/>
        </authorList>
    </citation>
    <scope>NUCLEOTIDE SEQUENCE</scope>
    <source>
        <strain evidence="1">QUZm001</strain>
    </source>
</reference>
<dbReference type="Proteomes" id="UP001168821">
    <property type="component" value="Unassembled WGS sequence"/>
</dbReference>
<evidence type="ECO:0000313" key="1">
    <source>
        <dbReference type="EMBL" id="KAJ3666580.1"/>
    </source>
</evidence>
<gene>
    <name evidence="1" type="ORF">Zmor_002017</name>
</gene>
<evidence type="ECO:0000313" key="2">
    <source>
        <dbReference type="Proteomes" id="UP001168821"/>
    </source>
</evidence>
<protein>
    <submittedName>
        <fullName evidence="1">Uncharacterized protein</fullName>
    </submittedName>
</protein>
<organism evidence="1 2">
    <name type="scientific">Zophobas morio</name>
    <dbReference type="NCBI Taxonomy" id="2755281"/>
    <lineage>
        <taxon>Eukaryota</taxon>
        <taxon>Metazoa</taxon>
        <taxon>Ecdysozoa</taxon>
        <taxon>Arthropoda</taxon>
        <taxon>Hexapoda</taxon>
        <taxon>Insecta</taxon>
        <taxon>Pterygota</taxon>
        <taxon>Neoptera</taxon>
        <taxon>Endopterygota</taxon>
        <taxon>Coleoptera</taxon>
        <taxon>Polyphaga</taxon>
        <taxon>Cucujiformia</taxon>
        <taxon>Tenebrionidae</taxon>
        <taxon>Zophobas</taxon>
    </lineage>
</organism>
<dbReference type="AlphaFoldDB" id="A0AA38J3C1"/>
<name>A0AA38J3C1_9CUCU</name>
<proteinExistence type="predicted"/>
<accession>A0AA38J3C1</accession>